<dbReference type="EMBL" id="QKYT01000124">
    <property type="protein sequence ID" value="RIA92558.1"/>
    <property type="molecule type" value="Genomic_DNA"/>
</dbReference>
<dbReference type="SUPFAM" id="SSF56112">
    <property type="entry name" value="Protein kinase-like (PK-like)"/>
    <property type="match status" value="1"/>
</dbReference>
<protein>
    <submittedName>
        <fullName evidence="2">Kinase-like domain-containing protein</fullName>
    </submittedName>
</protein>
<dbReference type="PANTHER" id="PTHR23257">
    <property type="entry name" value="SERINE-THREONINE PROTEIN KINASE"/>
    <property type="match status" value="1"/>
</dbReference>
<dbReference type="GO" id="GO:0004672">
    <property type="term" value="F:protein kinase activity"/>
    <property type="evidence" value="ECO:0007669"/>
    <property type="project" value="InterPro"/>
</dbReference>
<dbReference type="Pfam" id="PF00069">
    <property type="entry name" value="Pkinase"/>
    <property type="match status" value="1"/>
</dbReference>
<evidence type="ECO:0000313" key="2">
    <source>
        <dbReference type="EMBL" id="RIA92558.1"/>
    </source>
</evidence>
<dbReference type="GO" id="GO:0005737">
    <property type="term" value="C:cytoplasm"/>
    <property type="evidence" value="ECO:0007669"/>
    <property type="project" value="TreeGrafter"/>
</dbReference>
<keyword evidence="2" id="KW-0808">Transferase</keyword>
<keyword evidence="2" id="KW-0418">Kinase</keyword>
<comment type="caution">
    <text evidence="2">The sequence shown here is derived from an EMBL/GenBank/DDBJ whole genome shotgun (WGS) entry which is preliminary data.</text>
</comment>
<dbReference type="Proteomes" id="UP000265703">
    <property type="component" value="Unassembled WGS sequence"/>
</dbReference>
<evidence type="ECO:0000259" key="1">
    <source>
        <dbReference type="PROSITE" id="PS50011"/>
    </source>
</evidence>
<sequence>MGLSGKIGNIDKTKIYGVLPYVAPEVLSEKPYTQAADIYSFGMIMYFVATGKQPFANYAHDKILALKICNEIRPEIYEFEAPICYINLMKRCWDSNPNNRPNAIEISKLIFSFEELYEELYFRKNQQYYDMIKQFKEAEKYRILNLYSYKQPNIHPQAIYTSQLLNNYTKKISKSKYNLNEFSDDVAILLQFEENSKFNNNKFSDSIAVKELLLQHIIHSD</sequence>
<feature type="domain" description="Protein kinase" evidence="1">
    <location>
        <begin position="1"/>
        <end position="122"/>
    </location>
</feature>
<dbReference type="Gene3D" id="1.10.510.10">
    <property type="entry name" value="Transferase(Phosphotransferase) domain 1"/>
    <property type="match status" value="1"/>
</dbReference>
<dbReference type="InterPro" id="IPR011009">
    <property type="entry name" value="Kinase-like_dom_sf"/>
</dbReference>
<proteinExistence type="predicted"/>
<dbReference type="InterPro" id="IPR050167">
    <property type="entry name" value="Ser_Thr_protein_kinase"/>
</dbReference>
<accession>A0A397T2L5</accession>
<keyword evidence="3" id="KW-1185">Reference proteome</keyword>
<dbReference type="PANTHER" id="PTHR23257:SF969">
    <property type="entry name" value="INTEGRIN-LINKED PROTEIN KINASE"/>
    <property type="match status" value="1"/>
</dbReference>
<dbReference type="AlphaFoldDB" id="A0A397T2L5"/>
<dbReference type="InterPro" id="IPR000719">
    <property type="entry name" value="Prot_kinase_dom"/>
</dbReference>
<gene>
    <name evidence="2" type="ORF">C1645_736272</name>
</gene>
<dbReference type="PROSITE" id="PS50011">
    <property type="entry name" value="PROTEIN_KINASE_DOM"/>
    <property type="match status" value="1"/>
</dbReference>
<dbReference type="GO" id="GO:0007165">
    <property type="term" value="P:signal transduction"/>
    <property type="evidence" value="ECO:0007669"/>
    <property type="project" value="TreeGrafter"/>
</dbReference>
<evidence type="ECO:0000313" key="3">
    <source>
        <dbReference type="Proteomes" id="UP000265703"/>
    </source>
</evidence>
<name>A0A397T2L5_9GLOM</name>
<reference evidence="2 3" key="1">
    <citation type="submission" date="2018-06" db="EMBL/GenBank/DDBJ databases">
        <title>Comparative genomics reveals the genomic features of Rhizophagus irregularis, R. cerebriforme, R. diaphanum and Gigaspora rosea, and their symbiotic lifestyle signature.</title>
        <authorList>
            <person name="Morin E."/>
            <person name="San Clemente H."/>
            <person name="Chen E.C.H."/>
            <person name="De La Providencia I."/>
            <person name="Hainaut M."/>
            <person name="Kuo A."/>
            <person name="Kohler A."/>
            <person name="Murat C."/>
            <person name="Tang N."/>
            <person name="Roy S."/>
            <person name="Loubradou J."/>
            <person name="Henrissat B."/>
            <person name="Grigoriev I.V."/>
            <person name="Corradi N."/>
            <person name="Roux C."/>
            <person name="Martin F.M."/>
        </authorList>
    </citation>
    <scope>NUCLEOTIDE SEQUENCE [LARGE SCALE GENOMIC DNA]</scope>
    <source>
        <strain evidence="2 3">DAOM 227022</strain>
    </source>
</reference>
<dbReference type="GO" id="GO:0005524">
    <property type="term" value="F:ATP binding"/>
    <property type="evidence" value="ECO:0007669"/>
    <property type="project" value="InterPro"/>
</dbReference>
<organism evidence="2 3">
    <name type="scientific">Glomus cerebriforme</name>
    <dbReference type="NCBI Taxonomy" id="658196"/>
    <lineage>
        <taxon>Eukaryota</taxon>
        <taxon>Fungi</taxon>
        <taxon>Fungi incertae sedis</taxon>
        <taxon>Mucoromycota</taxon>
        <taxon>Glomeromycotina</taxon>
        <taxon>Glomeromycetes</taxon>
        <taxon>Glomerales</taxon>
        <taxon>Glomeraceae</taxon>
        <taxon>Glomus</taxon>
    </lineage>
</organism>
<dbReference type="OrthoDB" id="4062651at2759"/>